<feature type="transmembrane region" description="Helical" evidence="7">
    <location>
        <begin position="29"/>
        <end position="51"/>
    </location>
</feature>
<feature type="transmembrane region" description="Helical" evidence="7">
    <location>
        <begin position="71"/>
        <end position="99"/>
    </location>
</feature>
<accession>A0A316QYW2</accession>
<feature type="transmembrane region" description="Helical" evidence="7">
    <location>
        <begin position="234"/>
        <end position="256"/>
    </location>
</feature>
<sequence length="260" mass="28120">MSTLPPSEIVISAEKSALQKIEFSTRKTVILGILAGIYIAMGGLLSLLIGSGFPEITNNNPGLQKLLSGCMFPLGLILVVIAGAELFTGNNAILIPGVLNDKYKWTAVWKNWVIVYFSNFIGALFFVYVMVHSTGVVASDPWHSAIKNIAVAKVSMSWITVFLKGIGANWLVCLAVWLGMSSSSTAGKFIGLWFPVMGFVAIGYEHSIANMFFIPLGMLQGADISVYDFLVSNLIPATLGNIIGGALFVGSFYWYAYLKK</sequence>
<evidence type="ECO:0000256" key="7">
    <source>
        <dbReference type="SAM" id="Phobius"/>
    </source>
</evidence>
<keyword evidence="3 7" id="KW-0812">Transmembrane</keyword>
<reference evidence="8 9" key="1">
    <citation type="journal article" date="2018" name="Nat. Biotechnol.">
        <title>A standardized bacterial taxonomy based on genome phylogeny substantially revises the tree of life.</title>
        <authorList>
            <person name="Parks D.H."/>
            <person name="Chuvochina M."/>
            <person name="Waite D.W."/>
            <person name="Rinke C."/>
            <person name="Skarshewski A."/>
            <person name="Chaumeil P.A."/>
            <person name="Hugenholtz P."/>
        </authorList>
    </citation>
    <scope>NUCLEOTIDE SEQUENCE [LARGE SCALE GENOMIC DNA]</scope>
    <source>
        <strain evidence="8">UBA11482</strain>
    </source>
</reference>
<comment type="caution">
    <text evidence="8">The sequence shown here is derived from an EMBL/GenBank/DDBJ whole genome shotgun (WGS) entry which is preliminary data.</text>
</comment>
<dbReference type="PANTHER" id="PTHR30520">
    <property type="entry name" value="FORMATE TRANSPORTER-RELATED"/>
    <property type="match status" value="1"/>
</dbReference>
<evidence type="ECO:0000313" key="9">
    <source>
        <dbReference type="Proteomes" id="UP000262954"/>
    </source>
</evidence>
<dbReference type="GO" id="GO:0005886">
    <property type="term" value="C:plasma membrane"/>
    <property type="evidence" value="ECO:0007669"/>
    <property type="project" value="TreeGrafter"/>
</dbReference>
<dbReference type="AlphaFoldDB" id="A0A316QYW2"/>
<evidence type="ECO:0000256" key="6">
    <source>
        <dbReference type="ARBA" id="ARBA00049660"/>
    </source>
</evidence>
<dbReference type="FunFam" id="1.20.1080.10:FF:000011">
    <property type="entry name" value="Formate family transporter"/>
    <property type="match status" value="1"/>
</dbReference>
<evidence type="ECO:0000313" key="8">
    <source>
        <dbReference type="EMBL" id="HBJ07509.1"/>
    </source>
</evidence>
<dbReference type="InterPro" id="IPR024002">
    <property type="entry name" value="For/NO2_transpt_CS"/>
</dbReference>
<comment type="similarity">
    <text evidence="6">Belongs to the FNT transporter (TC 1.A.16) family.</text>
</comment>
<proteinExistence type="inferred from homology"/>
<name>A0A316QYW2_9BACT</name>
<evidence type="ECO:0000256" key="5">
    <source>
        <dbReference type="ARBA" id="ARBA00023136"/>
    </source>
</evidence>
<dbReference type="GO" id="GO:0015499">
    <property type="term" value="F:formate transmembrane transporter activity"/>
    <property type="evidence" value="ECO:0007669"/>
    <property type="project" value="TreeGrafter"/>
</dbReference>
<feature type="transmembrane region" description="Helical" evidence="7">
    <location>
        <begin position="158"/>
        <end position="180"/>
    </location>
</feature>
<protein>
    <submittedName>
        <fullName evidence="8">Formate/nitrite transporter family protein</fullName>
    </submittedName>
</protein>
<dbReference type="EMBL" id="DNWC01000013">
    <property type="protein sequence ID" value="HBJ07509.1"/>
    <property type="molecule type" value="Genomic_DNA"/>
</dbReference>
<gene>
    <name evidence="8" type="ORF">DDY73_00750</name>
</gene>
<evidence type="ECO:0000256" key="2">
    <source>
        <dbReference type="ARBA" id="ARBA00022448"/>
    </source>
</evidence>
<dbReference type="Proteomes" id="UP000262954">
    <property type="component" value="Unassembled WGS sequence"/>
</dbReference>
<dbReference type="InterPro" id="IPR000292">
    <property type="entry name" value="For/NO2_transpt"/>
</dbReference>
<feature type="transmembrane region" description="Helical" evidence="7">
    <location>
        <begin position="111"/>
        <end position="131"/>
    </location>
</feature>
<dbReference type="Gene3D" id="1.20.1080.10">
    <property type="entry name" value="Glycerol uptake facilitator protein"/>
    <property type="match status" value="1"/>
</dbReference>
<keyword evidence="5 7" id="KW-0472">Membrane</keyword>
<dbReference type="PROSITE" id="PS01005">
    <property type="entry name" value="FORMATE_NITRITE_TP_1"/>
    <property type="match status" value="1"/>
</dbReference>
<dbReference type="RefSeq" id="WP_022390416.1">
    <property type="nucleotide sequence ID" value="NZ_DBFMWK010000060.1"/>
</dbReference>
<dbReference type="NCBIfam" id="TIGR00790">
    <property type="entry name" value="fnt"/>
    <property type="match status" value="1"/>
</dbReference>
<keyword evidence="2" id="KW-0813">Transport</keyword>
<evidence type="ECO:0000256" key="3">
    <source>
        <dbReference type="ARBA" id="ARBA00022692"/>
    </source>
</evidence>
<comment type="subcellular location">
    <subcellularLocation>
        <location evidence="1">Membrane</location>
        <topology evidence="1">Multi-pass membrane protein</topology>
    </subcellularLocation>
</comment>
<evidence type="ECO:0000256" key="1">
    <source>
        <dbReference type="ARBA" id="ARBA00004141"/>
    </source>
</evidence>
<keyword evidence="4 7" id="KW-1133">Transmembrane helix</keyword>
<dbReference type="Pfam" id="PF01226">
    <property type="entry name" value="Form_Nir_trans"/>
    <property type="match status" value="1"/>
</dbReference>
<dbReference type="PROSITE" id="PS01006">
    <property type="entry name" value="FORMATE_NITRITE_TP_2"/>
    <property type="match status" value="1"/>
</dbReference>
<dbReference type="PANTHER" id="PTHR30520:SF6">
    <property type="entry name" value="FORMATE_NITRATE FAMILY TRANSPORTER (EUROFUNG)"/>
    <property type="match status" value="1"/>
</dbReference>
<dbReference type="InterPro" id="IPR023271">
    <property type="entry name" value="Aquaporin-like"/>
</dbReference>
<feature type="transmembrane region" description="Helical" evidence="7">
    <location>
        <begin position="192"/>
        <end position="214"/>
    </location>
</feature>
<evidence type="ECO:0000256" key="4">
    <source>
        <dbReference type="ARBA" id="ARBA00022989"/>
    </source>
</evidence>
<organism evidence="8 9">
    <name type="scientific">Coprobacter fastidiosus</name>
    <dbReference type="NCBI Taxonomy" id="1099853"/>
    <lineage>
        <taxon>Bacteria</taxon>
        <taxon>Pseudomonadati</taxon>
        <taxon>Bacteroidota</taxon>
        <taxon>Bacteroidia</taxon>
        <taxon>Bacteroidales</taxon>
        <taxon>Barnesiellaceae</taxon>
        <taxon>Coprobacter</taxon>
    </lineage>
</organism>